<feature type="binding site" evidence="1">
    <location>
        <position position="211"/>
    </location>
    <ligand>
        <name>ATP</name>
        <dbReference type="ChEBI" id="CHEBI:30616"/>
    </ligand>
</feature>
<evidence type="ECO:0000313" key="6">
    <source>
        <dbReference type="Proteomes" id="UP000584867"/>
    </source>
</evidence>
<organism evidence="5 6">
    <name type="scientific">Granulicella mallensis</name>
    <dbReference type="NCBI Taxonomy" id="940614"/>
    <lineage>
        <taxon>Bacteria</taxon>
        <taxon>Pseudomonadati</taxon>
        <taxon>Acidobacteriota</taxon>
        <taxon>Terriglobia</taxon>
        <taxon>Terriglobales</taxon>
        <taxon>Acidobacteriaceae</taxon>
        <taxon>Granulicella</taxon>
    </lineage>
</organism>
<evidence type="ECO:0000259" key="4">
    <source>
        <dbReference type="PROSITE" id="PS51459"/>
    </source>
</evidence>
<dbReference type="Pfam" id="PF13784">
    <property type="entry name" value="Fic_N"/>
    <property type="match status" value="1"/>
</dbReference>
<evidence type="ECO:0000256" key="3">
    <source>
        <dbReference type="PIRSR" id="PIRSR640198-2"/>
    </source>
</evidence>
<accession>A0A7W8EBD0</accession>
<dbReference type="EMBL" id="JACHIO010000010">
    <property type="protein sequence ID" value="MBB5064400.1"/>
    <property type="molecule type" value="Genomic_DNA"/>
</dbReference>
<dbReference type="Proteomes" id="UP000584867">
    <property type="component" value="Unassembled WGS sequence"/>
</dbReference>
<dbReference type="CDD" id="cd00090">
    <property type="entry name" value="HTH_ARSR"/>
    <property type="match status" value="1"/>
</dbReference>
<dbReference type="GO" id="GO:0006355">
    <property type="term" value="P:regulation of DNA-templated transcription"/>
    <property type="evidence" value="ECO:0007669"/>
    <property type="project" value="UniProtKB-ARBA"/>
</dbReference>
<gene>
    <name evidence="5" type="ORF">HDF15_002754</name>
</gene>
<evidence type="ECO:0000256" key="1">
    <source>
        <dbReference type="PIRSR" id="PIRSR038925-1"/>
    </source>
</evidence>
<dbReference type="InterPro" id="IPR040198">
    <property type="entry name" value="Fido_containing"/>
</dbReference>
<dbReference type="PANTHER" id="PTHR13504:SF38">
    <property type="entry name" value="FIDO DOMAIN-CONTAINING PROTEIN"/>
    <property type="match status" value="1"/>
</dbReference>
<dbReference type="RefSeq" id="WP_184256271.1">
    <property type="nucleotide sequence ID" value="NZ_JACHIO010000010.1"/>
</dbReference>
<dbReference type="InterPro" id="IPR011991">
    <property type="entry name" value="ArsR-like_HTH"/>
</dbReference>
<dbReference type="PANTHER" id="PTHR13504">
    <property type="entry name" value="FIDO DOMAIN-CONTAINING PROTEIN DDB_G0283145"/>
    <property type="match status" value="1"/>
</dbReference>
<feature type="active site" evidence="2">
    <location>
        <position position="211"/>
    </location>
</feature>
<sequence>MSGPNKLPGQKVSQGAYSAFIPAPLPPAFEWTPRLIRALSDADRMVGRLAGEGGRLPNPHVLIRPFIRREAVLSSKIEGTQATLGELLAAEAGAVVDCSPEDLREVGNYIVALEHGMAQLNKLPLCVRLIRELHSKLMTDVRGDQATPGEFRRSQNWIGKPGSTLATASFIPPPPGEVAPCLAAWEKFLYESELPPLVTIALAHYQFEAVHPFLDGNGRVGRLLITLFLIEQEILPAPLLYLSAFFEATRRDYYEGLRGVSERGAWNDWLEYFLIGIARTAQDALSRASRINLILAQWQRQVAGESTNTPLRIVDLLAANPFITATGIAGELGVAFTTAQRAIERLERMGIVKRATDAKRDRVYCAQALLDILEEPANLTDSLA</sequence>
<dbReference type="InterPro" id="IPR025758">
    <property type="entry name" value="Fic/DOC_N"/>
</dbReference>
<dbReference type="SUPFAM" id="SSF46785">
    <property type="entry name" value="Winged helix' DNA-binding domain"/>
    <property type="match status" value="1"/>
</dbReference>
<dbReference type="InterPro" id="IPR036390">
    <property type="entry name" value="WH_DNA-bd_sf"/>
</dbReference>
<dbReference type="InterPro" id="IPR026287">
    <property type="entry name" value="SoFic-like"/>
</dbReference>
<dbReference type="AlphaFoldDB" id="A0A7W8EBD0"/>
<feature type="domain" description="Fido" evidence="4">
    <location>
        <begin position="125"/>
        <end position="275"/>
    </location>
</feature>
<dbReference type="PROSITE" id="PS51459">
    <property type="entry name" value="FIDO"/>
    <property type="match status" value="1"/>
</dbReference>
<dbReference type="Pfam" id="PF13412">
    <property type="entry name" value="HTH_24"/>
    <property type="match status" value="1"/>
</dbReference>
<comment type="caution">
    <text evidence="5">The sequence shown here is derived from an EMBL/GenBank/DDBJ whole genome shotgun (WGS) entry which is preliminary data.</text>
</comment>
<dbReference type="SUPFAM" id="SSF140931">
    <property type="entry name" value="Fic-like"/>
    <property type="match status" value="1"/>
</dbReference>
<keyword evidence="1" id="KW-0067">ATP-binding</keyword>
<dbReference type="InterPro" id="IPR036388">
    <property type="entry name" value="WH-like_DNA-bd_sf"/>
</dbReference>
<evidence type="ECO:0000313" key="5">
    <source>
        <dbReference type="EMBL" id="MBB5064400.1"/>
    </source>
</evidence>
<dbReference type="PIRSF" id="PIRSF038925">
    <property type="entry name" value="AMP-prot_trans"/>
    <property type="match status" value="1"/>
</dbReference>
<feature type="binding site" evidence="3">
    <location>
        <begin position="253"/>
        <end position="254"/>
    </location>
    <ligand>
        <name>ATP</name>
        <dbReference type="ChEBI" id="CHEBI:30616"/>
    </ligand>
</feature>
<evidence type="ECO:0000256" key="2">
    <source>
        <dbReference type="PIRSR" id="PIRSR640198-1"/>
    </source>
</evidence>
<dbReference type="Gene3D" id="1.10.10.10">
    <property type="entry name" value="Winged helix-like DNA-binding domain superfamily/Winged helix DNA-binding domain"/>
    <property type="match status" value="1"/>
</dbReference>
<dbReference type="InterPro" id="IPR036597">
    <property type="entry name" value="Fido-like_dom_sf"/>
</dbReference>
<dbReference type="InterPro" id="IPR003812">
    <property type="entry name" value="Fido"/>
</dbReference>
<dbReference type="GO" id="GO:0005524">
    <property type="term" value="F:ATP binding"/>
    <property type="evidence" value="ECO:0007669"/>
    <property type="project" value="UniProtKB-KW"/>
</dbReference>
<feature type="binding site" evidence="1">
    <location>
        <position position="78"/>
    </location>
    <ligand>
        <name>ATP</name>
        <dbReference type="ChEBI" id="CHEBI:30616"/>
    </ligand>
</feature>
<dbReference type="Gene3D" id="1.10.3290.10">
    <property type="entry name" value="Fido-like domain"/>
    <property type="match status" value="1"/>
</dbReference>
<keyword evidence="1" id="KW-0547">Nucleotide-binding</keyword>
<feature type="binding site" evidence="1">
    <location>
        <position position="253"/>
    </location>
    <ligand>
        <name>ATP</name>
        <dbReference type="ChEBI" id="CHEBI:30616"/>
    </ligand>
</feature>
<feature type="binding site" evidence="1">
    <location>
        <begin position="216"/>
        <end position="222"/>
    </location>
    <ligand>
        <name>ATP</name>
        <dbReference type="ChEBI" id="CHEBI:30616"/>
    </ligand>
</feature>
<protein>
    <submittedName>
        <fullName evidence="5">Fic family protein</fullName>
    </submittedName>
</protein>
<feature type="binding site" evidence="3">
    <location>
        <begin position="215"/>
        <end position="222"/>
    </location>
    <ligand>
        <name>ATP</name>
        <dbReference type="ChEBI" id="CHEBI:30616"/>
    </ligand>
</feature>
<dbReference type="Pfam" id="PF02661">
    <property type="entry name" value="Fic"/>
    <property type="match status" value="1"/>
</dbReference>
<proteinExistence type="predicted"/>
<name>A0A7W8EBD0_9BACT</name>
<reference evidence="5 6" key="1">
    <citation type="submission" date="2020-08" db="EMBL/GenBank/DDBJ databases">
        <title>Genomic Encyclopedia of Type Strains, Phase IV (KMG-V): Genome sequencing to study the core and pangenomes of soil and plant-associated prokaryotes.</title>
        <authorList>
            <person name="Whitman W."/>
        </authorList>
    </citation>
    <scope>NUCLEOTIDE SEQUENCE [LARGE SCALE GENOMIC DNA]</scope>
    <source>
        <strain evidence="5 6">X5P3</strain>
    </source>
</reference>